<dbReference type="Proteomes" id="UP000092124">
    <property type="component" value="Unassembled WGS sequence"/>
</dbReference>
<gene>
    <name evidence="1" type="ORF">A6R68_01960</name>
</gene>
<name>A0A1A6GT66_NEOLE</name>
<feature type="non-terminal residue" evidence="1">
    <location>
        <position position="128"/>
    </location>
</feature>
<organism evidence="1 2">
    <name type="scientific">Neotoma lepida</name>
    <name type="common">Desert woodrat</name>
    <dbReference type="NCBI Taxonomy" id="56216"/>
    <lineage>
        <taxon>Eukaryota</taxon>
        <taxon>Metazoa</taxon>
        <taxon>Chordata</taxon>
        <taxon>Craniata</taxon>
        <taxon>Vertebrata</taxon>
        <taxon>Euteleostomi</taxon>
        <taxon>Mammalia</taxon>
        <taxon>Eutheria</taxon>
        <taxon>Euarchontoglires</taxon>
        <taxon>Glires</taxon>
        <taxon>Rodentia</taxon>
        <taxon>Myomorpha</taxon>
        <taxon>Muroidea</taxon>
        <taxon>Cricetidae</taxon>
        <taxon>Neotominae</taxon>
        <taxon>Neotoma</taxon>
    </lineage>
</organism>
<sequence>NPNCGGNLGLLLLLREGLQTAQILFPFPFLRSSRKVKGRIVDRLTSRAQIHGHGGAIILRTHLALALKRASQGERMLQPSLLMQCESSPREEEIPSLFWGLDPVFLAFAKLYIRDILEMKESHQMPGM</sequence>
<comment type="caution">
    <text evidence="1">The sequence shown here is derived from an EMBL/GenBank/DDBJ whole genome shotgun (WGS) entry which is preliminary data.</text>
</comment>
<dbReference type="AlphaFoldDB" id="A0A1A6GT66"/>
<evidence type="ECO:0000313" key="2">
    <source>
        <dbReference type="Proteomes" id="UP000092124"/>
    </source>
</evidence>
<evidence type="ECO:0000313" key="1">
    <source>
        <dbReference type="EMBL" id="OBS69523.1"/>
    </source>
</evidence>
<protein>
    <submittedName>
        <fullName evidence="1">Uncharacterized protein</fullName>
    </submittedName>
</protein>
<dbReference type="OrthoDB" id="77828at2759"/>
<accession>A0A1A6GT66</accession>
<proteinExistence type="predicted"/>
<feature type="non-terminal residue" evidence="1">
    <location>
        <position position="1"/>
    </location>
</feature>
<dbReference type="EMBL" id="LZPO01068676">
    <property type="protein sequence ID" value="OBS69523.1"/>
    <property type="molecule type" value="Genomic_DNA"/>
</dbReference>
<keyword evidence="2" id="KW-1185">Reference proteome</keyword>
<reference evidence="1 2" key="1">
    <citation type="submission" date="2016-06" db="EMBL/GenBank/DDBJ databases">
        <title>The Draft Genome Sequence and Annotation of the Desert Woodrat Neotoma lepida.</title>
        <authorList>
            <person name="Campbell M."/>
            <person name="Oakeson K.F."/>
            <person name="Yandell M."/>
            <person name="Halpert J.R."/>
            <person name="Dearing D."/>
        </authorList>
    </citation>
    <scope>NUCLEOTIDE SEQUENCE [LARGE SCALE GENOMIC DNA]</scope>
    <source>
        <strain evidence="1">417</strain>
        <tissue evidence="1">Liver</tissue>
    </source>
</reference>
<dbReference type="STRING" id="56216.A0A1A6GT66"/>